<dbReference type="Proteomes" id="UP000070544">
    <property type="component" value="Unassembled WGS sequence"/>
</dbReference>
<gene>
    <name evidence="2" type="ORF">M427DRAFT_28080</name>
</gene>
<dbReference type="STRING" id="1344416.A0A139AWG3"/>
<keyword evidence="1" id="KW-0732">Signal</keyword>
<evidence type="ECO:0000313" key="3">
    <source>
        <dbReference type="Proteomes" id="UP000070544"/>
    </source>
</evidence>
<dbReference type="EMBL" id="KQ965734">
    <property type="protein sequence ID" value="KXS21047.1"/>
    <property type="molecule type" value="Genomic_DNA"/>
</dbReference>
<evidence type="ECO:0000256" key="1">
    <source>
        <dbReference type="SAM" id="SignalP"/>
    </source>
</evidence>
<proteinExistence type="predicted"/>
<dbReference type="AlphaFoldDB" id="A0A139AWG3"/>
<reference evidence="2 3" key="1">
    <citation type="journal article" date="2015" name="Genome Biol. Evol.">
        <title>Phylogenomic analyses indicate that early fungi evolved digesting cell walls of algal ancestors of land plants.</title>
        <authorList>
            <person name="Chang Y."/>
            <person name="Wang S."/>
            <person name="Sekimoto S."/>
            <person name="Aerts A.L."/>
            <person name="Choi C."/>
            <person name="Clum A."/>
            <person name="LaButti K.M."/>
            <person name="Lindquist E.A."/>
            <person name="Yee Ngan C."/>
            <person name="Ohm R.A."/>
            <person name="Salamov A.A."/>
            <person name="Grigoriev I.V."/>
            <person name="Spatafora J.W."/>
            <person name="Berbee M.L."/>
        </authorList>
    </citation>
    <scope>NUCLEOTIDE SEQUENCE [LARGE SCALE GENOMIC DNA]</scope>
    <source>
        <strain evidence="2 3">JEL478</strain>
    </source>
</reference>
<name>A0A139AWG3_GONPJ</name>
<accession>A0A139AWG3</accession>
<sequence length="171" mass="18685">MLQSAIACLVAFGLLALSRAQPPAAPNYVYYTSNTDFTDYVGYIYGGQASASDPECRYICDYRTECIGYTLRGDGTCIAFRSTVGGQTGFSTPNTPYTPDANFIYPIPNYNVIPGVTFNTNDFAFFRTTNIADCVALCDLFAAKCSVFVWTQGSSYCYLKQEPTNAPFLGP</sequence>
<evidence type="ECO:0000313" key="2">
    <source>
        <dbReference type="EMBL" id="KXS21047.1"/>
    </source>
</evidence>
<feature type="signal peptide" evidence="1">
    <location>
        <begin position="1"/>
        <end position="20"/>
    </location>
</feature>
<dbReference type="Gene3D" id="3.50.4.10">
    <property type="entry name" value="Hepatocyte Growth Factor"/>
    <property type="match status" value="1"/>
</dbReference>
<protein>
    <submittedName>
        <fullName evidence="2">Uncharacterized protein</fullName>
    </submittedName>
</protein>
<keyword evidence="3" id="KW-1185">Reference proteome</keyword>
<organism evidence="2 3">
    <name type="scientific">Gonapodya prolifera (strain JEL478)</name>
    <name type="common">Monoblepharis prolifera</name>
    <dbReference type="NCBI Taxonomy" id="1344416"/>
    <lineage>
        <taxon>Eukaryota</taxon>
        <taxon>Fungi</taxon>
        <taxon>Fungi incertae sedis</taxon>
        <taxon>Chytridiomycota</taxon>
        <taxon>Chytridiomycota incertae sedis</taxon>
        <taxon>Monoblepharidomycetes</taxon>
        <taxon>Monoblepharidales</taxon>
        <taxon>Gonapodyaceae</taxon>
        <taxon>Gonapodya</taxon>
    </lineage>
</organism>
<feature type="chain" id="PRO_5007296446" evidence="1">
    <location>
        <begin position="21"/>
        <end position="171"/>
    </location>
</feature>